<organism evidence="3 4">
    <name type="scientific">Pseudonocardia eucalypti</name>
    <dbReference type="NCBI Taxonomy" id="648755"/>
    <lineage>
        <taxon>Bacteria</taxon>
        <taxon>Bacillati</taxon>
        <taxon>Actinomycetota</taxon>
        <taxon>Actinomycetes</taxon>
        <taxon>Pseudonocardiales</taxon>
        <taxon>Pseudonocardiaceae</taxon>
        <taxon>Pseudonocardia</taxon>
    </lineage>
</organism>
<protein>
    <recommendedName>
        <fullName evidence="2">Thiolase N-terminal domain-containing protein</fullName>
    </recommendedName>
</protein>
<evidence type="ECO:0000259" key="2">
    <source>
        <dbReference type="Pfam" id="PF00108"/>
    </source>
</evidence>
<feature type="region of interest" description="Disordered" evidence="1">
    <location>
        <begin position="77"/>
        <end position="122"/>
    </location>
</feature>
<gene>
    <name evidence="3" type="ORF">GCM10023321_14530</name>
</gene>
<dbReference type="Proteomes" id="UP001428817">
    <property type="component" value="Unassembled WGS sequence"/>
</dbReference>
<evidence type="ECO:0000256" key="1">
    <source>
        <dbReference type="SAM" id="MobiDB-lite"/>
    </source>
</evidence>
<reference evidence="4" key="1">
    <citation type="journal article" date="2019" name="Int. J. Syst. Evol. Microbiol.">
        <title>The Global Catalogue of Microorganisms (GCM) 10K type strain sequencing project: providing services to taxonomists for standard genome sequencing and annotation.</title>
        <authorList>
            <consortium name="The Broad Institute Genomics Platform"/>
            <consortium name="The Broad Institute Genome Sequencing Center for Infectious Disease"/>
            <person name="Wu L."/>
            <person name="Ma J."/>
        </authorList>
    </citation>
    <scope>NUCLEOTIDE SEQUENCE [LARGE SCALE GENOMIC DNA]</scope>
    <source>
        <strain evidence="4">JCM 18303</strain>
    </source>
</reference>
<dbReference type="RefSeq" id="WP_345702633.1">
    <property type="nucleotide sequence ID" value="NZ_BAABJP010000005.1"/>
</dbReference>
<evidence type="ECO:0000313" key="3">
    <source>
        <dbReference type="EMBL" id="GAA5149921.1"/>
    </source>
</evidence>
<sequence length="122" mass="13081">MEEFALRSHQRALHAREDGRFDREITPFEAIEQDEGPRADTTLDKMAELKTLTPAGRLTAAVSSQISDAAALLIASKQTVRTGPPTSSTTTEAAMTTPRPRLPATAGSSARTGDHGPPREAR</sequence>
<feature type="compositionally biased region" description="Low complexity" evidence="1">
    <location>
        <begin position="79"/>
        <end position="99"/>
    </location>
</feature>
<dbReference type="InterPro" id="IPR020616">
    <property type="entry name" value="Thiolase_N"/>
</dbReference>
<feature type="compositionally biased region" description="Basic and acidic residues" evidence="1">
    <location>
        <begin position="112"/>
        <end position="122"/>
    </location>
</feature>
<dbReference type="PANTHER" id="PTHR43365:SF1">
    <property type="entry name" value="ACETYL-COA C-ACYLTRANSFERASE"/>
    <property type="match status" value="1"/>
</dbReference>
<dbReference type="InterPro" id="IPR016039">
    <property type="entry name" value="Thiolase-like"/>
</dbReference>
<proteinExistence type="predicted"/>
<keyword evidence="4" id="KW-1185">Reference proteome</keyword>
<dbReference type="Gene3D" id="3.40.47.10">
    <property type="match status" value="2"/>
</dbReference>
<accession>A0ABP9PRV3</accession>
<dbReference type="Pfam" id="PF00108">
    <property type="entry name" value="Thiolase_N"/>
    <property type="match status" value="1"/>
</dbReference>
<feature type="domain" description="Thiolase N-terminal" evidence="2">
    <location>
        <begin position="2"/>
        <end position="76"/>
    </location>
</feature>
<comment type="caution">
    <text evidence="3">The sequence shown here is derived from an EMBL/GenBank/DDBJ whole genome shotgun (WGS) entry which is preliminary data.</text>
</comment>
<dbReference type="PANTHER" id="PTHR43365">
    <property type="entry name" value="BLR7806 PROTEIN"/>
    <property type="match status" value="1"/>
</dbReference>
<dbReference type="SUPFAM" id="SSF53901">
    <property type="entry name" value="Thiolase-like"/>
    <property type="match status" value="1"/>
</dbReference>
<dbReference type="EMBL" id="BAABJP010000005">
    <property type="protein sequence ID" value="GAA5149921.1"/>
    <property type="molecule type" value="Genomic_DNA"/>
</dbReference>
<evidence type="ECO:0000313" key="4">
    <source>
        <dbReference type="Proteomes" id="UP001428817"/>
    </source>
</evidence>
<name>A0ABP9PRV3_9PSEU</name>